<comment type="caution">
    <text evidence="3">The sequence shown here is derived from an EMBL/GenBank/DDBJ whole genome shotgun (WGS) entry which is preliminary data.</text>
</comment>
<evidence type="ECO:0000256" key="2">
    <source>
        <dbReference type="SAM" id="MobiDB-lite"/>
    </source>
</evidence>
<feature type="coiled-coil region" evidence="1">
    <location>
        <begin position="93"/>
        <end position="157"/>
    </location>
</feature>
<dbReference type="EMBL" id="LSYS01009508">
    <property type="protein sequence ID" value="OPJ66290.1"/>
    <property type="molecule type" value="Genomic_DNA"/>
</dbReference>
<dbReference type="Proteomes" id="UP000190648">
    <property type="component" value="Unassembled WGS sequence"/>
</dbReference>
<dbReference type="AlphaFoldDB" id="A0A1V4J2E9"/>
<organism evidence="3 4">
    <name type="scientific">Patagioenas fasciata monilis</name>
    <dbReference type="NCBI Taxonomy" id="372326"/>
    <lineage>
        <taxon>Eukaryota</taxon>
        <taxon>Metazoa</taxon>
        <taxon>Chordata</taxon>
        <taxon>Craniata</taxon>
        <taxon>Vertebrata</taxon>
        <taxon>Euteleostomi</taxon>
        <taxon>Archelosauria</taxon>
        <taxon>Archosauria</taxon>
        <taxon>Dinosauria</taxon>
        <taxon>Saurischia</taxon>
        <taxon>Theropoda</taxon>
        <taxon>Coelurosauria</taxon>
        <taxon>Aves</taxon>
        <taxon>Neognathae</taxon>
        <taxon>Neoaves</taxon>
        <taxon>Columbimorphae</taxon>
        <taxon>Columbiformes</taxon>
        <taxon>Columbidae</taxon>
        <taxon>Patagioenas</taxon>
    </lineage>
</organism>
<reference evidence="3 4" key="1">
    <citation type="submission" date="2016-02" db="EMBL/GenBank/DDBJ databases">
        <title>Band-tailed pigeon sequencing and assembly.</title>
        <authorList>
            <person name="Soares A.E."/>
            <person name="Novak B.J."/>
            <person name="Rice E.S."/>
            <person name="O'Connell B."/>
            <person name="Chang D."/>
            <person name="Weber S."/>
            <person name="Shapiro B."/>
        </authorList>
    </citation>
    <scope>NUCLEOTIDE SEQUENCE [LARGE SCALE GENOMIC DNA]</scope>
    <source>
        <strain evidence="3">BTP2013</strain>
        <tissue evidence="3">Blood</tissue>
    </source>
</reference>
<keyword evidence="4" id="KW-1185">Reference proteome</keyword>
<accession>A0A1V4J2E9</accession>
<protein>
    <submittedName>
        <fullName evidence="3">Uncharacterized protein</fullName>
    </submittedName>
</protein>
<evidence type="ECO:0000313" key="3">
    <source>
        <dbReference type="EMBL" id="OPJ66290.1"/>
    </source>
</evidence>
<dbReference type="OrthoDB" id="9398325at2759"/>
<feature type="region of interest" description="Disordered" evidence="2">
    <location>
        <begin position="287"/>
        <end position="309"/>
    </location>
</feature>
<feature type="compositionally biased region" description="Low complexity" evidence="2">
    <location>
        <begin position="297"/>
        <end position="309"/>
    </location>
</feature>
<proteinExistence type="predicted"/>
<evidence type="ECO:0000256" key="1">
    <source>
        <dbReference type="SAM" id="Coils"/>
    </source>
</evidence>
<feature type="compositionally biased region" description="Basic and acidic residues" evidence="2">
    <location>
        <begin position="64"/>
        <end position="84"/>
    </location>
</feature>
<dbReference type="STRING" id="372326.A0A1V4J2E9"/>
<evidence type="ECO:0000313" key="4">
    <source>
        <dbReference type="Proteomes" id="UP000190648"/>
    </source>
</evidence>
<feature type="region of interest" description="Disordered" evidence="2">
    <location>
        <begin position="328"/>
        <end position="395"/>
    </location>
</feature>
<feature type="region of interest" description="Disordered" evidence="2">
    <location>
        <begin position="247"/>
        <end position="269"/>
    </location>
</feature>
<sequence>MCMGKGQVVYNPALGRQRAAGQPVSLRWSLQRSQEGTRELGPGVRETQSKGDRARAGVAPLAHSQDKDSRHRDPTDMERMSRQRECADCQEGLEKEKRRTSALQEEKLELQKKLRELEHRTHSLLRQRQRALDQLHVLLQKERVDALRQLREALEQERAGGSTRLQRLQHLLSHPWEPVMLGQAGGSLASGTSSMCPCRHRALPDSAVGQGPLPAAVSSSPPSPSHALCVLRGLQERIQHHLGELQRAGGAQGPTGQREKGSAQGQQQDQLCVGKAAALGVLRKQLRESQSKHPHLHPSSSLSMGTGHSSVGLLHHLQHCVQELQLEKTPHPGRLGNLTAPGGEEGTTAREEAQGQPGTRDSPSVTALPKRLIQSKEKVQSSTTEHIKESSASWE</sequence>
<feature type="region of interest" description="Disordered" evidence="2">
    <location>
        <begin position="17"/>
        <end position="84"/>
    </location>
</feature>
<keyword evidence="1" id="KW-0175">Coiled coil</keyword>
<gene>
    <name evidence="3" type="ORF">AV530_000147</name>
</gene>
<feature type="compositionally biased region" description="Basic and acidic residues" evidence="2">
    <location>
        <begin position="374"/>
        <end position="389"/>
    </location>
</feature>
<feature type="compositionally biased region" description="Polar residues" evidence="2">
    <location>
        <begin position="356"/>
        <end position="365"/>
    </location>
</feature>
<name>A0A1V4J2E9_PATFA</name>